<dbReference type="InterPro" id="IPR051012">
    <property type="entry name" value="CellSynth/LPSAsmb/PSIAsmb"/>
</dbReference>
<keyword evidence="1" id="KW-0677">Repeat</keyword>
<dbReference type="PROSITE" id="PS51781">
    <property type="entry name" value="SH3B"/>
    <property type="match status" value="1"/>
</dbReference>
<dbReference type="InterPro" id="IPR019734">
    <property type="entry name" value="TPR_rpt"/>
</dbReference>
<feature type="repeat" description="TPR" evidence="3">
    <location>
        <begin position="119"/>
        <end position="152"/>
    </location>
</feature>
<dbReference type="PANTHER" id="PTHR45586">
    <property type="entry name" value="TPR REPEAT-CONTAINING PROTEIN PA4667"/>
    <property type="match status" value="1"/>
</dbReference>
<dbReference type="Gene3D" id="1.25.40.10">
    <property type="entry name" value="Tetratricopeptide repeat domain"/>
    <property type="match status" value="2"/>
</dbReference>
<dbReference type="AlphaFoldDB" id="A0A933GMN2"/>
<dbReference type="Gene3D" id="2.30.30.40">
    <property type="entry name" value="SH3 Domains"/>
    <property type="match status" value="1"/>
</dbReference>
<dbReference type="SUPFAM" id="SSF48452">
    <property type="entry name" value="TPR-like"/>
    <property type="match status" value="1"/>
</dbReference>
<dbReference type="Proteomes" id="UP000772181">
    <property type="component" value="Unassembled WGS sequence"/>
</dbReference>
<dbReference type="Pfam" id="PF13414">
    <property type="entry name" value="TPR_11"/>
    <property type="match status" value="1"/>
</dbReference>
<evidence type="ECO:0000256" key="3">
    <source>
        <dbReference type="PROSITE-ProRule" id="PRU00339"/>
    </source>
</evidence>
<dbReference type="Pfam" id="PF08239">
    <property type="entry name" value="SH3_3"/>
    <property type="match status" value="1"/>
</dbReference>
<dbReference type="PROSITE" id="PS50005">
    <property type="entry name" value="TPR"/>
    <property type="match status" value="2"/>
</dbReference>
<gene>
    <name evidence="5" type="ORF">HY730_04070</name>
</gene>
<proteinExistence type="predicted"/>
<reference evidence="5" key="1">
    <citation type="submission" date="2020-07" db="EMBL/GenBank/DDBJ databases">
        <title>Huge and variable diversity of episymbiotic CPR bacteria and DPANN archaea in groundwater ecosystems.</title>
        <authorList>
            <person name="He C.Y."/>
            <person name="Keren R."/>
            <person name="Whittaker M."/>
            <person name="Farag I.F."/>
            <person name="Doudna J."/>
            <person name="Cate J.H.D."/>
            <person name="Banfield J.F."/>
        </authorList>
    </citation>
    <scope>NUCLEOTIDE SEQUENCE</scope>
    <source>
        <strain evidence="5">NC_groundwater_1482_Ag_S-0.65um_47_24</strain>
    </source>
</reference>
<dbReference type="SMART" id="SM00287">
    <property type="entry name" value="SH3b"/>
    <property type="match status" value="1"/>
</dbReference>
<dbReference type="EMBL" id="JACQWF010000185">
    <property type="protein sequence ID" value="MBI4595539.1"/>
    <property type="molecule type" value="Genomic_DNA"/>
</dbReference>
<dbReference type="InterPro" id="IPR011990">
    <property type="entry name" value="TPR-like_helical_dom_sf"/>
</dbReference>
<evidence type="ECO:0000313" key="5">
    <source>
        <dbReference type="EMBL" id="MBI4595539.1"/>
    </source>
</evidence>
<feature type="repeat" description="TPR" evidence="3">
    <location>
        <begin position="153"/>
        <end position="186"/>
    </location>
</feature>
<keyword evidence="2 3" id="KW-0802">TPR repeat</keyword>
<evidence type="ECO:0000256" key="2">
    <source>
        <dbReference type="ARBA" id="ARBA00022803"/>
    </source>
</evidence>
<dbReference type="Pfam" id="PF13432">
    <property type="entry name" value="TPR_16"/>
    <property type="match status" value="1"/>
</dbReference>
<feature type="non-terminal residue" evidence="5">
    <location>
        <position position="1"/>
    </location>
</feature>
<dbReference type="PROSITE" id="PS50293">
    <property type="entry name" value="TPR_REGION"/>
    <property type="match status" value="1"/>
</dbReference>
<dbReference type="InterPro" id="IPR003646">
    <property type="entry name" value="SH3-like_bac-type"/>
</dbReference>
<protein>
    <submittedName>
        <fullName evidence="5">Tetratricopeptide repeat protein</fullName>
    </submittedName>
</protein>
<sequence length="241" mass="27899">LLIVGMVLMAEDIWALEPGDIFYLAYGKANVREEGNNSAKIIGKINMGDRLEFMEEQANWVKIKLPDGSSGWVYKNLVNPVQWDGEANLFYGNQLYYKGDIDEAIKQYRIAVAKKKDNWRAEYNLANAYLKKGMLPEAIEEYEKLNQKWPDKFDSYFNLGLAYYQQKTVDKAIQAWEKASTIDPNSLKVHYNLALVWESSDSSKAITYWKKYLDLATQYTETIKKTQEVTERIKALSEKTN</sequence>
<evidence type="ECO:0000259" key="4">
    <source>
        <dbReference type="PROSITE" id="PS51781"/>
    </source>
</evidence>
<accession>A0A933GMN2</accession>
<evidence type="ECO:0000256" key="1">
    <source>
        <dbReference type="ARBA" id="ARBA00022737"/>
    </source>
</evidence>
<dbReference type="PANTHER" id="PTHR45586:SF1">
    <property type="entry name" value="LIPOPOLYSACCHARIDE ASSEMBLY PROTEIN B"/>
    <property type="match status" value="1"/>
</dbReference>
<name>A0A933GMN2_UNCTE</name>
<dbReference type="SMART" id="SM00028">
    <property type="entry name" value="TPR"/>
    <property type="match status" value="4"/>
</dbReference>
<organism evidence="5 6">
    <name type="scientific">Tectimicrobiota bacterium</name>
    <dbReference type="NCBI Taxonomy" id="2528274"/>
    <lineage>
        <taxon>Bacteria</taxon>
        <taxon>Pseudomonadati</taxon>
        <taxon>Nitrospinota/Tectimicrobiota group</taxon>
        <taxon>Candidatus Tectimicrobiota</taxon>
    </lineage>
</organism>
<comment type="caution">
    <text evidence="5">The sequence shown here is derived from an EMBL/GenBank/DDBJ whole genome shotgun (WGS) entry which is preliminary data.</text>
</comment>
<evidence type="ECO:0000313" key="6">
    <source>
        <dbReference type="Proteomes" id="UP000772181"/>
    </source>
</evidence>
<feature type="domain" description="SH3b" evidence="4">
    <location>
        <begin position="19"/>
        <end position="81"/>
    </location>
</feature>